<feature type="compositionally biased region" description="Polar residues" evidence="7">
    <location>
        <begin position="10"/>
        <end position="20"/>
    </location>
</feature>
<dbReference type="AlphaFoldDB" id="A0A9W4TMT9"/>
<keyword evidence="4 6" id="KW-0862">Zinc</keyword>
<dbReference type="InterPro" id="IPR011977">
    <property type="entry name" value="Pept_M3B_clade3"/>
</dbReference>
<protein>
    <submittedName>
        <fullName evidence="10 11">Oligoendopeptidase F (PepF)</fullName>
    </submittedName>
</protein>
<dbReference type="Proteomes" id="UP001154255">
    <property type="component" value="Unassembled WGS sequence"/>
</dbReference>
<evidence type="ECO:0000259" key="9">
    <source>
        <dbReference type="Pfam" id="PF08439"/>
    </source>
</evidence>
<dbReference type="EMBL" id="CAMXCM010000003">
    <property type="protein sequence ID" value="CAI3944456.1"/>
    <property type="molecule type" value="Genomic_DNA"/>
</dbReference>
<dbReference type="PANTHER" id="PTHR11804">
    <property type="entry name" value="PROTEASE M3 THIMET OLIGOPEPTIDASE-RELATED"/>
    <property type="match status" value="1"/>
</dbReference>
<dbReference type="EMBL" id="CAMXCS010000001">
    <property type="protein sequence ID" value="CAI3922421.1"/>
    <property type="molecule type" value="Genomic_DNA"/>
</dbReference>
<gene>
    <name evidence="10" type="ORF">R53529_LOCUS4</name>
    <name evidence="11" type="ORF">R53530_LOCUS1434</name>
</gene>
<dbReference type="Gene3D" id="1.20.140.70">
    <property type="entry name" value="Oligopeptidase f, N-terminal domain"/>
    <property type="match status" value="1"/>
</dbReference>
<dbReference type="InterPro" id="IPR045090">
    <property type="entry name" value="Pept_M3A_M3B"/>
</dbReference>
<dbReference type="CDD" id="cd09610">
    <property type="entry name" value="M3B_PepF"/>
    <property type="match status" value="1"/>
</dbReference>
<comment type="similarity">
    <text evidence="6">Belongs to the peptidase M3 family.</text>
</comment>
<evidence type="ECO:0000313" key="12">
    <source>
        <dbReference type="Proteomes" id="UP001154255"/>
    </source>
</evidence>
<proteinExistence type="inferred from homology"/>
<evidence type="ECO:0000256" key="7">
    <source>
        <dbReference type="SAM" id="MobiDB-lite"/>
    </source>
</evidence>
<evidence type="ECO:0000256" key="5">
    <source>
        <dbReference type="ARBA" id="ARBA00023049"/>
    </source>
</evidence>
<dbReference type="Pfam" id="PF08439">
    <property type="entry name" value="Peptidase_M3_N"/>
    <property type="match status" value="1"/>
</dbReference>
<dbReference type="Gene3D" id="1.10.1370.20">
    <property type="entry name" value="Oligoendopeptidase f, C-terminal domain"/>
    <property type="match status" value="1"/>
</dbReference>
<keyword evidence="3 6" id="KW-0378">Hydrolase</keyword>
<comment type="caution">
    <text evidence="11">The sequence shown here is derived from an EMBL/GenBank/DDBJ whole genome shotgun (WGS) entry which is preliminary data.</text>
</comment>
<keyword evidence="2 6" id="KW-0479">Metal-binding</keyword>
<feature type="domain" description="Oligopeptidase F N-terminal" evidence="9">
    <location>
        <begin position="130"/>
        <end position="197"/>
    </location>
</feature>
<dbReference type="SUPFAM" id="SSF55486">
    <property type="entry name" value="Metalloproteases ('zincins'), catalytic domain"/>
    <property type="match status" value="1"/>
</dbReference>
<dbReference type="RefSeq" id="WP_271788475.1">
    <property type="nucleotide sequence ID" value="NZ_CAMXCM010000003.1"/>
</dbReference>
<keyword evidence="13" id="KW-1185">Reference proteome</keyword>
<dbReference type="PANTHER" id="PTHR11804:SF5">
    <property type="entry name" value="OLIGOENDOPEPTIDASE F"/>
    <property type="match status" value="1"/>
</dbReference>
<dbReference type="GO" id="GO:0006518">
    <property type="term" value="P:peptide metabolic process"/>
    <property type="evidence" value="ECO:0007669"/>
    <property type="project" value="TreeGrafter"/>
</dbReference>
<dbReference type="GO" id="GO:0004222">
    <property type="term" value="F:metalloendopeptidase activity"/>
    <property type="evidence" value="ECO:0007669"/>
    <property type="project" value="InterPro"/>
</dbReference>
<evidence type="ECO:0000313" key="10">
    <source>
        <dbReference type="EMBL" id="CAI3922421.1"/>
    </source>
</evidence>
<evidence type="ECO:0000256" key="1">
    <source>
        <dbReference type="ARBA" id="ARBA00022670"/>
    </source>
</evidence>
<name>A0A9W4TMT9_9PROT</name>
<evidence type="ECO:0000313" key="11">
    <source>
        <dbReference type="EMBL" id="CAI3944456.1"/>
    </source>
</evidence>
<keyword evidence="1 6" id="KW-0645">Protease</keyword>
<sequence>MFLSDHFIHHTQNQTGSGTPNGEELPAWDLSDLYPSPDSPELKNDLEKAREKVETFAANWQGNLADASGQEIALAIELYQEVSEILGRIGSYAQLIFATDSTDAKNAQFYQYINEQITSISTKTLFFTLELNRISEDALNNKLSNEALLSWKPFLDTIRVFRPYQLSDEIEKVLHEKSVTGRAAWNRLYDETLAAMQVSVQEEKVSLGEALNKLSSGDRQVREHAAKGLGESFNSNLRLFSLITNTLAKDKHITDEWRKFPRVDSERNCDNMIEDEVVDALVNAVTQDYQRLSHRYFALKAKWLGLDKLQHWDRNAPLPDDNDQLIPWEQAKEIVHTAYNDFNPEMGGMIKEFLEKPWIDATLRPGKSSGAFAHPTVPQVHPYILLNYHGRNRDVMTLAHELGHGIHQLLAAKQGYIQSNTPLTLAETASVFGEMLTFQSLLQNQKTPEQRRIMLSRKVEDMLNTVVRQIAFYQFERKVHEARQTNELLPEQIGQFWMETQQASLGPAFEFTPVYASYWTYIPHFIHSPFYVYAYAFGDCLVNALYKVYQDGHDNFQEKYMEMLQAGGTKKHKELLAPFGLDASDPAFWRKGLDVISQFIDELEQA</sequence>
<dbReference type="InterPro" id="IPR042088">
    <property type="entry name" value="OligoPept_F_C"/>
</dbReference>
<organism evidence="11 12">
    <name type="scientific">Commensalibacter communis</name>
    <dbReference type="NCBI Taxonomy" id="2972786"/>
    <lineage>
        <taxon>Bacteria</taxon>
        <taxon>Pseudomonadati</taxon>
        <taxon>Pseudomonadota</taxon>
        <taxon>Alphaproteobacteria</taxon>
        <taxon>Acetobacterales</taxon>
        <taxon>Acetobacteraceae</taxon>
    </lineage>
</organism>
<evidence type="ECO:0000256" key="2">
    <source>
        <dbReference type="ARBA" id="ARBA00022723"/>
    </source>
</evidence>
<dbReference type="Pfam" id="PF01432">
    <property type="entry name" value="Peptidase_M3"/>
    <property type="match status" value="1"/>
</dbReference>
<evidence type="ECO:0000259" key="8">
    <source>
        <dbReference type="Pfam" id="PF01432"/>
    </source>
</evidence>
<dbReference type="GO" id="GO:0006508">
    <property type="term" value="P:proteolysis"/>
    <property type="evidence" value="ECO:0007669"/>
    <property type="project" value="UniProtKB-KW"/>
</dbReference>
<comment type="cofactor">
    <cofactor evidence="6">
        <name>Zn(2+)</name>
        <dbReference type="ChEBI" id="CHEBI:29105"/>
    </cofactor>
    <text evidence="6">Binds 1 zinc ion.</text>
</comment>
<evidence type="ECO:0000256" key="3">
    <source>
        <dbReference type="ARBA" id="ARBA00022801"/>
    </source>
</evidence>
<dbReference type="Proteomes" id="UP001154259">
    <property type="component" value="Unassembled WGS sequence"/>
</dbReference>
<reference evidence="11" key="1">
    <citation type="submission" date="2022-10" db="EMBL/GenBank/DDBJ databases">
        <authorList>
            <person name="Botero Cardona J."/>
        </authorList>
    </citation>
    <scope>NUCLEOTIDE SEQUENCE</scope>
    <source>
        <strain evidence="11">LMG 31819</strain>
        <strain evidence="10">R-53529</strain>
    </source>
</reference>
<feature type="domain" description="Peptidase M3A/M3B catalytic" evidence="8">
    <location>
        <begin position="215"/>
        <end position="592"/>
    </location>
</feature>
<keyword evidence="5 6" id="KW-0482">Metalloprotease</keyword>
<accession>A0A9W4TMT9</accession>
<evidence type="ECO:0000256" key="6">
    <source>
        <dbReference type="RuleBase" id="RU003435"/>
    </source>
</evidence>
<dbReference type="GO" id="GO:0046872">
    <property type="term" value="F:metal ion binding"/>
    <property type="evidence" value="ECO:0007669"/>
    <property type="project" value="UniProtKB-UniRule"/>
</dbReference>
<dbReference type="InterPro" id="IPR013647">
    <property type="entry name" value="OligopepF_N_dom"/>
</dbReference>
<feature type="region of interest" description="Disordered" evidence="7">
    <location>
        <begin position="9"/>
        <end position="33"/>
    </location>
</feature>
<dbReference type="InterPro" id="IPR001567">
    <property type="entry name" value="Pept_M3A_M3B_dom"/>
</dbReference>
<evidence type="ECO:0000313" key="13">
    <source>
        <dbReference type="Proteomes" id="UP001154259"/>
    </source>
</evidence>
<evidence type="ECO:0000256" key="4">
    <source>
        <dbReference type="ARBA" id="ARBA00022833"/>
    </source>
</evidence>
<dbReference type="NCBIfam" id="TIGR02290">
    <property type="entry name" value="M3_fam_3"/>
    <property type="match status" value="1"/>
</dbReference>